<sequence>MDTPFWKKVGAFALFIVVIVLLCNVLSFVFRIAMLVVAVVLTVALVAYIVEHLKKKRNG</sequence>
<reference evidence="2" key="2">
    <citation type="submission" date="2024-06" db="EMBL/GenBank/DDBJ databases">
        <title>Caproicibacterium argilliputei sp. nov, a novel caproic acid producing anaerobic bacterium isolated from pit mud.</title>
        <authorList>
            <person name="Xia S."/>
        </authorList>
    </citation>
    <scope>NUCLEOTIDE SEQUENCE</scope>
    <source>
        <strain evidence="2">ZCY20-5</strain>
    </source>
</reference>
<dbReference type="EMBL" id="CP135996">
    <property type="protein sequence ID" value="WOC32863.1"/>
    <property type="molecule type" value="Genomic_DNA"/>
</dbReference>
<organism evidence="2 3">
    <name type="scientific">Caproicibacterium argilliputei</name>
    <dbReference type="NCBI Taxonomy" id="3030016"/>
    <lineage>
        <taxon>Bacteria</taxon>
        <taxon>Bacillati</taxon>
        <taxon>Bacillota</taxon>
        <taxon>Clostridia</taxon>
        <taxon>Eubacteriales</taxon>
        <taxon>Oscillospiraceae</taxon>
        <taxon>Caproicibacterium</taxon>
    </lineage>
</organism>
<protein>
    <submittedName>
        <fullName evidence="2">Uncharacterized protein</fullName>
    </submittedName>
</protein>
<keyword evidence="1" id="KW-0812">Transmembrane</keyword>
<feature type="transmembrane region" description="Helical" evidence="1">
    <location>
        <begin position="9"/>
        <end position="27"/>
    </location>
</feature>
<proteinExistence type="predicted"/>
<evidence type="ECO:0000256" key="1">
    <source>
        <dbReference type="SAM" id="Phobius"/>
    </source>
</evidence>
<dbReference type="Proteomes" id="UP001300604">
    <property type="component" value="Chromosome"/>
</dbReference>
<dbReference type="AlphaFoldDB" id="A0AA97H1X1"/>
<gene>
    <name evidence="2" type="ORF">PXC00_03020</name>
</gene>
<dbReference type="KEGG" id="carl:PXC00_03020"/>
<accession>A0AA97H1X1</accession>
<evidence type="ECO:0000313" key="2">
    <source>
        <dbReference type="EMBL" id="WOC32863.1"/>
    </source>
</evidence>
<keyword evidence="1" id="KW-1133">Transmembrane helix</keyword>
<keyword evidence="3" id="KW-1185">Reference proteome</keyword>
<dbReference type="RefSeq" id="WP_275846012.1">
    <property type="nucleotide sequence ID" value="NZ_CP135996.1"/>
</dbReference>
<feature type="transmembrane region" description="Helical" evidence="1">
    <location>
        <begin position="33"/>
        <end position="50"/>
    </location>
</feature>
<evidence type="ECO:0000313" key="3">
    <source>
        <dbReference type="Proteomes" id="UP001300604"/>
    </source>
</evidence>
<reference evidence="2" key="1">
    <citation type="submission" date="2023-09" db="EMBL/GenBank/DDBJ databases">
        <authorList>
            <person name="Zeng C."/>
        </authorList>
    </citation>
    <scope>NUCLEOTIDE SEQUENCE</scope>
    <source>
        <strain evidence="2">ZCY20-5</strain>
    </source>
</reference>
<keyword evidence="1" id="KW-0472">Membrane</keyword>
<name>A0AA97H1X1_9FIRM</name>